<gene>
    <name evidence="1" type="ORF">Q31b_17310</name>
</gene>
<comment type="caution">
    <text evidence="1">The sequence shown here is derived from an EMBL/GenBank/DDBJ whole genome shotgun (WGS) entry which is preliminary data.</text>
</comment>
<dbReference type="PROSITE" id="PS51257">
    <property type="entry name" value="PROKAR_LIPOPROTEIN"/>
    <property type="match status" value="1"/>
</dbReference>
<name>A0A5C6E6F4_9BACT</name>
<keyword evidence="2" id="KW-1185">Reference proteome</keyword>
<dbReference type="EMBL" id="SJPY01000002">
    <property type="protein sequence ID" value="TWU44195.1"/>
    <property type="molecule type" value="Genomic_DNA"/>
</dbReference>
<dbReference type="RefSeq" id="WP_146599198.1">
    <property type="nucleotide sequence ID" value="NZ_SJPY01000002.1"/>
</dbReference>
<proteinExistence type="predicted"/>
<accession>A0A5C6E6F4</accession>
<dbReference type="AlphaFoldDB" id="A0A5C6E6F4"/>
<evidence type="ECO:0000313" key="2">
    <source>
        <dbReference type="Proteomes" id="UP000315471"/>
    </source>
</evidence>
<sequence length="61" mass="6471">MQLRVFVLCLGAVLFLVGCGDDKPRTVVDSSDLEGIREYQAIQDANEAKMAAELAAEEGGG</sequence>
<evidence type="ECO:0000313" key="1">
    <source>
        <dbReference type="EMBL" id="TWU44195.1"/>
    </source>
</evidence>
<reference evidence="1 2" key="1">
    <citation type="submission" date="2019-02" db="EMBL/GenBank/DDBJ databases">
        <title>Deep-cultivation of Planctomycetes and their phenomic and genomic characterization uncovers novel biology.</title>
        <authorList>
            <person name="Wiegand S."/>
            <person name="Jogler M."/>
            <person name="Boedeker C."/>
            <person name="Pinto D."/>
            <person name="Vollmers J."/>
            <person name="Rivas-Marin E."/>
            <person name="Kohn T."/>
            <person name="Peeters S.H."/>
            <person name="Heuer A."/>
            <person name="Rast P."/>
            <person name="Oberbeckmann S."/>
            <person name="Bunk B."/>
            <person name="Jeske O."/>
            <person name="Meyerdierks A."/>
            <person name="Storesund J.E."/>
            <person name="Kallscheuer N."/>
            <person name="Luecker S."/>
            <person name="Lage O.M."/>
            <person name="Pohl T."/>
            <person name="Merkel B.J."/>
            <person name="Hornburger P."/>
            <person name="Mueller R.-W."/>
            <person name="Bruemmer F."/>
            <person name="Labrenz M."/>
            <person name="Spormann A.M."/>
            <person name="Op Den Camp H."/>
            <person name="Overmann J."/>
            <person name="Amann R."/>
            <person name="Jetten M.S.M."/>
            <person name="Mascher T."/>
            <person name="Medema M.H."/>
            <person name="Devos D.P."/>
            <person name="Kaster A.-K."/>
            <person name="Ovreas L."/>
            <person name="Rohde M."/>
            <person name="Galperin M.Y."/>
            <person name="Jogler C."/>
        </authorList>
    </citation>
    <scope>NUCLEOTIDE SEQUENCE [LARGE SCALE GENOMIC DNA]</scope>
    <source>
        <strain evidence="1 2">Q31b</strain>
    </source>
</reference>
<organism evidence="1 2">
    <name type="scientific">Novipirellula aureliae</name>
    <dbReference type="NCBI Taxonomy" id="2527966"/>
    <lineage>
        <taxon>Bacteria</taxon>
        <taxon>Pseudomonadati</taxon>
        <taxon>Planctomycetota</taxon>
        <taxon>Planctomycetia</taxon>
        <taxon>Pirellulales</taxon>
        <taxon>Pirellulaceae</taxon>
        <taxon>Novipirellula</taxon>
    </lineage>
</organism>
<protein>
    <submittedName>
        <fullName evidence="1">Uncharacterized protein</fullName>
    </submittedName>
</protein>
<dbReference type="Proteomes" id="UP000315471">
    <property type="component" value="Unassembled WGS sequence"/>
</dbReference>